<dbReference type="EMBL" id="JASBNA010000080">
    <property type="protein sequence ID" value="KAK7677932.1"/>
    <property type="molecule type" value="Genomic_DNA"/>
</dbReference>
<sequence length="82" mass="9507">MRNSLSWRTSHFDPLPEAVNRNLDMIAVKITIDFATIDMLWMELKGVSVNNMLPKEQYNTFVLPLVLIRDVPNYIITRLVSS</sequence>
<accession>A0AAW0F8Z2</accession>
<gene>
    <name evidence="2" type="ORF">QCA50_019122</name>
    <name evidence="1" type="ORF">QCA50_020586</name>
</gene>
<protein>
    <submittedName>
        <fullName evidence="1">Uncharacterized protein</fullName>
    </submittedName>
</protein>
<reference evidence="1 3" key="1">
    <citation type="submission" date="2022-09" db="EMBL/GenBank/DDBJ databases">
        <authorList>
            <person name="Palmer J.M."/>
        </authorList>
    </citation>
    <scope>NUCLEOTIDE SEQUENCE [LARGE SCALE GENOMIC DNA]</scope>
    <source>
        <strain evidence="1 3">DSM 7382</strain>
    </source>
</reference>
<evidence type="ECO:0000313" key="2">
    <source>
        <dbReference type="EMBL" id="KAK7677932.1"/>
    </source>
</evidence>
<dbReference type="EMBL" id="JASBNA010000116">
    <property type="protein sequence ID" value="KAK7676451.1"/>
    <property type="molecule type" value="Genomic_DNA"/>
</dbReference>
<comment type="caution">
    <text evidence="1">The sequence shown here is derived from an EMBL/GenBank/DDBJ whole genome shotgun (WGS) entry which is preliminary data.</text>
</comment>
<keyword evidence="3" id="KW-1185">Reference proteome</keyword>
<dbReference type="AlphaFoldDB" id="A0AAW0F8Z2"/>
<proteinExistence type="predicted"/>
<evidence type="ECO:0000313" key="3">
    <source>
        <dbReference type="Proteomes" id="UP001385951"/>
    </source>
</evidence>
<organism evidence="1 3">
    <name type="scientific">Cerrena zonata</name>
    <dbReference type="NCBI Taxonomy" id="2478898"/>
    <lineage>
        <taxon>Eukaryota</taxon>
        <taxon>Fungi</taxon>
        <taxon>Dikarya</taxon>
        <taxon>Basidiomycota</taxon>
        <taxon>Agaricomycotina</taxon>
        <taxon>Agaricomycetes</taxon>
        <taxon>Polyporales</taxon>
        <taxon>Cerrenaceae</taxon>
        <taxon>Cerrena</taxon>
    </lineage>
</organism>
<evidence type="ECO:0000313" key="1">
    <source>
        <dbReference type="EMBL" id="KAK7676451.1"/>
    </source>
</evidence>
<dbReference type="Proteomes" id="UP001385951">
    <property type="component" value="Unassembled WGS sequence"/>
</dbReference>
<name>A0AAW0F8Z2_9APHY</name>